<gene>
    <name evidence="2" type="ORF">DNTS_006086</name>
</gene>
<organism evidence="2 3">
    <name type="scientific">Danionella cerebrum</name>
    <dbReference type="NCBI Taxonomy" id="2873325"/>
    <lineage>
        <taxon>Eukaryota</taxon>
        <taxon>Metazoa</taxon>
        <taxon>Chordata</taxon>
        <taxon>Craniata</taxon>
        <taxon>Vertebrata</taxon>
        <taxon>Euteleostomi</taxon>
        <taxon>Actinopterygii</taxon>
        <taxon>Neopterygii</taxon>
        <taxon>Teleostei</taxon>
        <taxon>Ostariophysi</taxon>
        <taxon>Cypriniformes</taxon>
        <taxon>Danionidae</taxon>
        <taxon>Danioninae</taxon>
        <taxon>Danionella</taxon>
    </lineage>
</organism>
<evidence type="ECO:0000313" key="3">
    <source>
        <dbReference type="Proteomes" id="UP000316079"/>
    </source>
</evidence>
<dbReference type="OrthoDB" id="10026202at2759"/>
<dbReference type="AlphaFoldDB" id="A0A553RDE4"/>
<feature type="domain" description="Transmembrane protein TMEM132 cohesin-like" evidence="1">
    <location>
        <begin position="6"/>
        <end position="60"/>
    </location>
</feature>
<name>A0A553RDE4_9TELE</name>
<evidence type="ECO:0000259" key="1">
    <source>
        <dbReference type="Pfam" id="PF23039"/>
    </source>
</evidence>
<sequence>MQFHLRLEPGWQRVLQVDLEVDGGGSMVGSRSITWAVEYPGIRPSAEETETLIYLAQKDLAGIVPLAMVRTTSFLCSLRELLGLYRECWEEKIIEPDAF</sequence>
<dbReference type="EMBL" id="SRMA01024767">
    <property type="protein sequence ID" value="TRZ00211.1"/>
    <property type="molecule type" value="Genomic_DNA"/>
</dbReference>
<dbReference type="Pfam" id="PF23039">
    <property type="entry name" value="TMEM132_3rd"/>
    <property type="match status" value="1"/>
</dbReference>
<accession>A0A553RDE4</accession>
<evidence type="ECO:0000313" key="2">
    <source>
        <dbReference type="EMBL" id="TRZ00211.1"/>
    </source>
</evidence>
<keyword evidence="3" id="KW-1185">Reference proteome</keyword>
<comment type="caution">
    <text evidence="2">The sequence shown here is derived from an EMBL/GenBank/DDBJ whole genome shotgun (WGS) entry which is preliminary data.</text>
</comment>
<protein>
    <recommendedName>
        <fullName evidence="1">Transmembrane protein TMEM132 cohesin-like domain-containing protein</fullName>
    </recommendedName>
</protein>
<dbReference type="InterPro" id="IPR055421">
    <property type="entry name" value="TMEM132_3rd"/>
</dbReference>
<reference evidence="2 3" key="1">
    <citation type="journal article" date="2019" name="Sci. Data">
        <title>Hybrid genome assembly and annotation of Danionella translucida.</title>
        <authorList>
            <person name="Kadobianskyi M."/>
            <person name="Schulze L."/>
            <person name="Schuelke M."/>
            <person name="Judkewitz B."/>
        </authorList>
    </citation>
    <scope>NUCLEOTIDE SEQUENCE [LARGE SCALE GENOMIC DNA]</scope>
    <source>
        <strain evidence="2 3">Bolton</strain>
    </source>
</reference>
<dbReference type="Proteomes" id="UP000316079">
    <property type="component" value="Unassembled WGS sequence"/>
</dbReference>
<proteinExistence type="predicted"/>